<evidence type="ECO:0000313" key="6">
    <source>
        <dbReference type="Proteomes" id="UP000549394"/>
    </source>
</evidence>
<feature type="domain" description="DUF4200" evidence="4">
    <location>
        <begin position="136"/>
        <end position="253"/>
    </location>
</feature>
<accession>A0A7I8W1G2</accession>
<dbReference type="OrthoDB" id="10264063at2759"/>
<feature type="compositionally biased region" description="Basic and acidic residues" evidence="3">
    <location>
        <begin position="491"/>
        <end position="524"/>
    </location>
</feature>
<evidence type="ECO:0000256" key="3">
    <source>
        <dbReference type="SAM" id="MobiDB-lite"/>
    </source>
</evidence>
<sequence>MTESSAKGTSGRNSQLGAMAVVSRPSTKVSVCQTNEVEKMKNPYKMPKDSDIFKLREEEKKRKAEDRIRLRDLKVHEKTTQATRINFKTARMIKPIESDEERERDDDEIVPVKEDPEFTLAVTRDRHIEKESLNDYITKKREMFLVQYSLGVKRDEMRKLEEIASAEEKKLEQAEQYLEEDAQMFDAFLKENDTNSVNAIQKAEAETKKKLEKLSEIKRVTAQMMTIKSEISKHEETLKEYQMYKRFLESLTPPEWLELRALDRKKRVEAKRKEAAADQQERASTASSRPSSKASRQNVGSRESRRRGRGGKTSASSRRNLPAVQGEDQDTNLSLTDEDSDEEPELYFTDPQQLLDIFADLEEQNLSLIQNSQETEETLEDMKQNLARTQKNMEKETKVLQDQINKLESAIEKEDVKANDLKMKAKMFNYGEFKSEDQENMLKDLKAKVEEVYRSTIGDNEANIETLQMLTNIENRLEELFELMETLPRDKVEEAEKKKEKERRLKAREDKMEQQKKHQEERVQKALQRAQAAPKKQVGRRVMGRSEPPAHKQTDDDKDNQQSKEDEELAYYFT</sequence>
<evidence type="ECO:0000256" key="1">
    <source>
        <dbReference type="ARBA" id="ARBA00023054"/>
    </source>
</evidence>
<feature type="coiled-coil region" evidence="2">
    <location>
        <begin position="358"/>
        <end position="455"/>
    </location>
</feature>
<feature type="region of interest" description="Disordered" evidence="3">
    <location>
        <begin position="491"/>
        <end position="574"/>
    </location>
</feature>
<feature type="compositionally biased region" description="Polar residues" evidence="3">
    <location>
        <begin position="24"/>
        <end position="34"/>
    </location>
</feature>
<feature type="compositionally biased region" description="Low complexity" evidence="3">
    <location>
        <begin position="282"/>
        <end position="296"/>
    </location>
</feature>
<dbReference type="PANTHER" id="PTHR21683">
    <property type="entry name" value="COILED-COIL DOMAIN-CONTAINING PROTEIN 42 LIKE-2-LIKE-RELATED"/>
    <property type="match status" value="1"/>
</dbReference>
<dbReference type="GO" id="GO:0005856">
    <property type="term" value="C:cytoskeleton"/>
    <property type="evidence" value="ECO:0007669"/>
    <property type="project" value="UniProtKB-ARBA"/>
</dbReference>
<reference evidence="5 6" key="1">
    <citation type="submission" date="2020-08" db="EMBL/GenBank/DDBJ databases">
        <authorList>
            <person name="Hejnol A."/>
        </authorList>
    </citation>
    <scope>NUCLEOTIDE SEQUENCE [LARGE SCALE GENOMIC DNA]</scope>
</reference>
<dbReference type="AlphaFoldDB" id="A0A7I8W1G2"/>
<proteinExistence type="predicted"/>
<feature type="region of interest" description="Disordered" evidence="3">
    <location>
        <begin position="1"/>
        <end position="34"/>
    </location>
</feature>
<evidence type="ECO:0000313" key="5">
    <source>
        <dbReference type="EMBL" id="CAD5122007.1"/>
    </source>
</evidence>
<organism evidence="5 6">
    <name type="scientific">Dimorphilus gyrociliatus</name>
    <dbReference type="NCBI Taxonomy" id="2664684"/>
    <lineage>
        <taxon>Eukaryota</taxon>
        <taxon>Metazoa</taxon>
        <taxon>Spiralia</taxon>
        <taxon>Lophotrochozoa</taxon>
        <taxon>Annelida</taxon>
        <taxon>Polychaeta</taxon>
        <taxon>Polychaeta incertae sedis</taxon>
        <taxon>Dinophilidae</taxon>
        <taxon>Dimorphilus</taxon>
    </lineage>
</organism>
<feature type="compositionally biased region" description="Polar residues" evidence="3">
    <location>
        <begin position="1"/>
        <end position="16"/>
    </location>
</feature>
<keyword evidence="1 2" id="KW-0175">Coiled coil</keyword>
<dbReference type="Pfam" id="PF13863">
    <property type="entry name" value="DUF4200"/>
    <property type="match status" value="1"/>
</dbReference>
<feature type="compositionally biased region" description="Acidic residues" evidence="3">
    <location>
        <begin position="565"/>
        <end position="574"/>
    </location>
</feature>
<dbReference type="InterPro" id="IPR025252">
    <property type="entry name" value="DUF4200"/>
</dbReference>
<evidence type="ECO:0000259" key="4">
    <source>
        <dbReference type="Pfam" id="PF13863"/>
    </source>
</evidence>
<feature type="region of interest" description="Disordered" evidence="3">
    <location>
        <begin position="270"/>
        <end position="344"/>
    </location>
</feature>
<dbReference type="EMBL" id="CAJFCJ010000015">
    <property type="protein sequence ID" value="CAD5122007.1"/>
    <property type="molecule type" value="Genomic_DNA"/>
</dbReference>
<dbReference type="PANTHER" id="PTHR21683:SF3">
    <property type="entry name" value="CILIA AND FLAGELLA ASSOCIATED PROTEIN 100"/>
    <property type="match status" value="1"/>
</dbReference>
<name>A0A7I8W1G2_9ANNE</name>
<gene>
    <name evidence="5" type="ORF">DGYR_LOCUS9876</name>
</gene>
<dbReference type="InterPro" id="IPR051147">
    <property type="entry name" value="CFAP_domain-containing"/>
</dbReference>
<evidence type="ECO:0000256" key="2">
    <source>
        <dbReference type="SAM" id="Coils"/>
    </source>
</evidence>
<dbReference type="Proteomes" id="UP000549394">
    <property type="component" value="Unassembled WGS sequence"/>
</dbReference>
<comment type="caution">
    <text evidence="5">The sequence shown here is derived from an EMBL/GenBank/DDBJ whole genome shotgun (WGS) entry which is preliminary data.</text>
</comment>
<feature type="compositionally biased region" description="Basic and acidic residues" evidence="3">
    <location>
        <begin position="271"/>
        <end position="281"/>
    </location>
</feature>
<feature type="compositionally biased region" description="Basic and acidic residues" evidence="3">
    <location>
        <begin position="548"/>
        <end position="564"/>
    </location>
</feature>
<feature type="coiled-coil region" evidence="2">
    <location>
        <begin position="157"/>
        <end position="237"/>
    </location>
</feature>
<protein>
    <submittedName>
        <fullName evidence="5">DgyrCDS10460</fullName>
    </submittedName>
</protein>
<keyword evidence="6" id="KW-1185">Reference proteome</keyword>